<dbReference type="EMBL" id="JACIBV010000002">
    <property type="protein sequence ID" value="MBB3733479.1"/>
    <property type="molecule type" value="Genomic_DNA"/>
</dbReference>
<dbReference type="Proteomes" id="UP000579945">
    <property type="component" value="Unassembled WGS sequence"/>
</dbReference>
<dbReference type="RefSeq" id="WP_183661796.1">
    <property type="nucleotide sequence ID" value="NZ_BAAAXX010000093.1"/>
</dbReference>
<evidence type="ECO:0000313" key="4">
    <source>
        <dbReference type="Proteomes" id="UP000579945"/>
    </source>
</evidence>
<sequence>MGVGRRRTAVSVGLLAFALAALPLGAGAATAELRDCERGGGLLSGVTNGVCELVDGVTDTVDGVTGDSLGPVTDGVDKATGTVLGTVGEVAPTGRPAPSPTSKAADEPPPPSSDDGGGDRDGGGLVSSTLEDVCLPVLACEGQGVLGSVTEPGRPGPSPSGSPSATGTPTPSPTATPSRRPRHQGILPTEAPTPPVTRPHMESTDPVVADEPAPVDPDDPRVELLWPGPFSEKLSDQIGGQVVRPSEPDSDVLGTALTAVLLASAVLAARVSQQRRRREEHGESMPFEPIRVGGRHRLA</sequence>
<evidence type="ECO:0000256" key="1">
    <source>
        <dbReference type="SAM" id="MobiDB-lite"/>
    </source>
</evidence>
<comment type="caution">
    <text evidence="3">The sequence shown here is derived from an EMBL/GenBank/DDBJ whole genome shotgun (WGS) entry which is preliminary data.</text>
</comment>
<feature type="region of interest" description="Disordered" evidence="1">
    <location>
        <begin position="274"/>
        <end position="299"/>
    </location>
</feature>
<reference evidence="3 4" key="1">
    <citation type="submission" date="2020-08" db="EMBL/GenBank/DDBJ databases">
        <title>Sequencing the genomes of 1000 actinobacteria strains.</title>
        <authorList>
            <person name="Klenk H.-P."/>
        </authorList>
    </citation>
    <scope>NUCLEOTIDE SEQUENCE [LARGE SCALE GENOMIC DNA]</scope>
    <source>
        <strain evidence="3 4">DSM 44320</strain>
    </source>
</reference>
<evidence type="ECO:0000313" key="3">
    <source>
        <dbReference type="EMBL" id="MBB3733479.1"/>
    </source>
</evidence>
<feature type="signal peptide" evidence="2">
    <location>
        <begin position="1"/>
        <end position="28"/>
    </location>
</feature>
<name>A0A7W5YUJ7_9ACTN</name>
<dbReference type="AlphaFoldDB" id="A0A7W5YUJ7"/>
<protein>
    <submittedName>
        <fullName evidence="3">Uncharacterized protein</fullName>
    </submittedName>
</protein>
<feature type="compositionally biased region" description="Low complexity" evidence="1">
    <location>
        <begin position="161"/>
        <end position="178"/>
    </location>
</feature>
<dbReference type="GeneID" id="95395427"/>
<gene>
    <name evidence="3" type="ORF">FHR33_009426</name>
</gene>
<accession>A0A7W5YUJ7</accession>
<keyword evidence="2" id="KW-0732">Signal</keyword>
<organism evidence="3 4">
    <name type="scientific">Nonomuraea dietziae</name>
    <dbReference type="NCBI Taxonomy" id="65515"/>
    <lineage>
        <taxon>Bacteria</taxon>
        <taxon>Bacillati</taxon>
        <taxon>Actinomycetota</taxon>
        <taxon>Actinomycetes</taxon>
        <taxon>Streptosporangiales</taxon>
        <taxon>Streptosporangiaceae</taxon>
        <taxon>Nonomuraea</taxon>
    </lineage>
</organism>
<proteinExistence type="predicted"/>
<feature type="region of interest" description="Disordered" evidence="1">
    <location>
        <begin position="146"/>
        <end position="221"/>
    </location>
</feature>
<feature type="region of interest" description="Disordered" evidence="1">
    <location>
        <begin position="87"/>
        <end position="127"/>
    </location>
</feature>
<keyword evidence="4" id="KW-1185">Reference proteome</keyword>
<feature type="chain" id="PRO_5031138919" evidence="2">
    <location>
        <begin position="29"/>
        <end position="299"/>
    </location>
</feature>
<evidence type="ECO:0000256" key="2">
    <source>
        <dbReference type="SAM" id="SignalP"/>
    </source>
</evidence>